<comment type="caution">
    <text evidence="1">The sequence shown here is derived from an EMBL/GenBank/DDBJ whole genome shotgun (WGS) entry which is preliminary data.</text>
</comment>
<dbReference type="RefSeq" id="WP_254293069.1">
    <property type="nucleotide sequence ID" value="NZ_JAMLDX010000007.1"/>
</dbReference>
<dbReference type="EMBL" id="JAMLDX010000007">
    <property type="protein sequence ID" value="MCP3730933.1"/>
    <property type="molecule type" value="Genomic_DNA"/>
</dbReference>
<evidence type="ECO:0000313" key="2">
    <source>
        <dbReference type="Proteomes" id="UP001139451"/>
    </source>
</evidence>
<proteinExistence type="predicted"/>
<protein>
    <submittedName>
        <fullName evidence="1">Uncharacterized protein</fullName>
    </submittedName>
</protein>
<organism evidence="1 2">
    <name type="scientific">Sphingomonas tagetis</name>
    <dbReference type="NCBI Taxonomy" id="2949092"/>
    <lineage>
        <taxon>Bacteria</taxon>
        <taxon>Pseudomonadati</taxon>
        <taxon>Pseudomonadota</taxon>
        <taxon>Alphaproteobacteria</taxon>
        <taxon>Sphingomonadales</taxon>
        <taxon>Sphingomonadaceae</taxon>
        <taxon>Sphingomonas</taxon>
    </lineage>
</organism>
<reference evidence="1" key="1">
    <citation type="submission" date="2022-05" db="EMBL/GenBank/DDBJ databases">
        <title>Sphingomonas sp. strain MG17 Genome sequencing and assembly.</title>
        <authorList>
            <person name="Kim I."/>
        </authorList>
    </citation>
    <scope>NUCLEOTIDE SEQUENCE</scope>
    <source>
        <strain evidence="1">MG17</strain>
    </source>
</reference>
<sequence>MKLLIALSLRWQLGDAEGFDASYLRALRAMPHLAETWVAWERAIVKV</sequence>
<gene>
    <name evidence="1" type="ORF">M9978_10875</name>
</gene>
<evidence type="ECO:0000313" key="1">
    <source>
        <dbReference type="EMBL" id="MCP3730933.1"/>
    </source>
</evidence>
<dbReference type="Proteomes" id="UP001139451">
    <property type="component" value="Unassembled WGS sequence"/>
</dbReference>
<dbReference type="AlphaFoldDB" id="A0A9X2KPP5"/>
<name>A0A9X2KPP5_9SPHN</name>
<keyword evidence="2" id="KW-1185">Reference proteome</keyword>
<accession>A0A9X2KPP5</accession>